<gene>
    <name evidence="2" type="ORF">BC351_18725</name>
</gene>
<reference evidence="3" key="1">
    <citation type="submission" date="2016-07" db="EMBL/GenBank/DDBJ databases">
        <authorList>
            <person name="Florea S."/>
            <person name="Webb J.S."/>
            <person name="Jaromczyk J."/>
            <person name="Schardl C.L."/>
        </authorList>
    </citation>
    <scope>NUCLEOTIDE SEQUENCE [LARGE SCALE GENOMIC DNA]</scope>
    <source>
        <strain evidence="3">CY1</strain>
    </source>
</reference>
<dbReference type="Proteomes" id="UP000190626">
    <property type="component" value="Unassembled WGS sequence"/>
</dbReference>
<keyword evidence="3" id="KW-1185">Reference proteome</keyword>
<feature type="transmembrane region" description="Helical" evidence="1">
    <location>
        <begin position="86"/>
        <end position="103"/>
    </location>
</feature>
<keyword evidence="1" id="KW-0472">Membrane</keyword>
<evidence type="ECO:0000313" key="3">
    <source>
        <dbReference type="Proteomes" id="UP000190626"/>
    </source>
</evidence>
<protein>
    <submittedName>
        <fullName evidence="2">Uncharacterized protein</fullName>
    </submittedName>
</protein>
<proteinExistence type="predicted"/>
<keyword evidence="1" id="KW-1133">Transmembrane helix</keyword>
<keyword evidence="1" id="KW-0812">Transmembrane</keyword>
<organism evidence="2 3">
    <name type="scientific">Paenibacillus ferrarius</name>
    <dbReference type="NCBI Taxonomy" id="1469647"/>
    <lineage>
        <taxon>Bacteria</taxon>
        <taxon>Bacillati</taxon>
        <taxon>Bacillota</taxon>
        <taxon>Bacilli</taxon>
        <taxon>Bacillales</taxon>
        <taxon>Paenibacillaceae</taxon>
        <taxon>Paenibacillus</taxon>
    </lineage>
</organism>
<evidence type="ECO:0000256" key="1">
    <source>
        <dbReference type="SAM" id="Phobius"/>
    </source>
</evidence>
<dbReference type="EMBL" id="MBTG01000005">
    <property type="protein sequence ID" value="OPH59958.1"/>
    <property type="molecule type" value="Genomic_DNA"/>
</dbReference>
<dbReference type="STRING" id="1469647.BC351_18725"/>
<name>A0A1V4HPX9_9BACL</name>
<comment type="caution">
    <text evidence="2">The sequence shown here is derived from an EMBL/GenBank/DDBJ whole genome shotgun (WGS) entry which is preliminary data.</text>
</comment>
<evidence type="ECO:0000313" key="2">
    <source>
        <dbReference type="EMBL" id="OPH59958.1"/>
    </source>
</evidence>
<dbReference type="AlphaFoldDB" id="A0A1V4HPX9"/>
<sequence length="116" mass="13531">MSPNGYTIDKLGTFIYNAIFIPSISSYVVSQFPLDFFFGDIQRSFPVDQVRTEITSGLWQASDELKVGWVSLLQEIGRTWYMRKRYFIVKNIFIYIQYFYFSFGSPPPHIMIAIAS</sequence>
<accession>A0A1V4HPX9</accession>